<proteinExistence type="predicted"/>
<dbReference type="EMBL" id="BGPR01127045">
    <property type="protein sequence ID" value="GBN36283.1"/>
    <property type="molecule type" value="Genomic_DNA"/>
</dbReference>
<accession>A0A4Y2NBF4</accession>
<organism evidence="1 2">
    <name type="scientific">Araneus ventricosus</name>
    <name type="common">Orbweaver spider</name>
    <name type="synonym">Epeira ventricosa</name>
    <dbReference type="NCBI Taxonomy" id="182803"/>
    <lineage>
        <taxon>Eukaryota</taxon>
        <taxon>Metazoa</taxon>
        <taxon>Ecdysozoa</taxon>
        <taxon>Arthropoda</taxon>
        <taxon>Chelicerata</taxon>
        <taxon>Arachnida</taxon>
        <taxon>Araneae</taxon>
        <taxon>Araneomorphae</taxon>
        <taxon>Entelegynae</taxon>
        <taxon>Araneoidea</taxon>
        <taxon>Araneidae</taxon>
        <taxon>Araneus</taxon>
    </lineage>
</organism>
<protein>
    <submittedName>
        <fullName evidence="1">Uncharacterized protein</fullName>
    </submittedName>
</protein>
<gene>
    <name evidence="1" type="ORF">AVEN_131414_1</name>
</gene>
<dbReference type="OrthoDB" id="424974at2759"/>
<dbReference type="Proteomes" id="UP000499080">
    <property type="component" value="Unassembled WGS sequence"/>
</dbReference>
<name>A0A4Y2NBF4_ARAVE</name>
<evidence type="ECO:0000313" key="2">
    <source>
        <dbReference type="Proteomes" id="UP000499080"/>
    </source>
</evidence>
<sequence>MCHWACCSAGPTCPMRNDLASPTSPFLFLMSVGIYSESISINKQALRYPYLKLKSDEFVLLDDNGGGHISPRNFVAAQKKVARLQGCHIIEDVVCGTQTLSDGIHVVFAFFSFFL</sequence>
<keyword evidence="2" id="KW-1185">Reference proteome</keyword>
<comment type="caution">
    <text evidence="1">The sequence shown here is derived from an EMBL/GenBank/DDBJ whole genome shotgun (WGS) entry which is preliminary data.</text>
</comment>
<evidence type="ECO:0000313" key="1">
    <source>
        <dbReference type="EMBL" id="GBN36283.1"/>
    </source>
</evidence>
<reference evidence="1 2" key="1">
    <citation type="journal article" date="2019" name="Sci. Rep.">
        <title>Orb-weaving spider Araneus ventricosus genome elucidates the spidroin gene catalogue.</title>
        <authorList>
            <person name="Kono N."/>
            <person name="Nakamura H."/>
            <person name="Ohtoshi R."/>
            <person name="Moran D.A.P."/>
            <person name="Shinohara A."/>
            <person name="Yoshida Y."/>
            <person name="Fujiwara M."/>
            <person name="Mori M."/>
            <person name="Tomita M."/>
            <person name="Arakawa K."/>
        </authorList>
    </citation>
    <scope>NUCLEOTIDE SEQUENCE [LARGE SCALE GENOMIC DNA]</scope>
</reference>
<dbReference type="AlphaFoldDB" id="A0A4Y2NBF4"/>